<dbReference type="FunFam" id="1.10.274.100:FF:000015">
    <property type="entry name" value="DNA-directed RNA polymerase subunit"/>
    <property type="match status" value="1"/>
</dbReference>
<evidence type="ECO:0000256" key="5">
    <source>
        <dbReference type="ARBA" id="ARBA00022695"/>
    </source>
</evidence>
<dbReference type="InterPro" id="IPR007066">
    <property type="entry name" value="RNA_pol_Rpb1_3"/>
</dbReference>
<dbReference type="Pfam" id="PF00623">
    <property type="entry name" value="RNA_pol_Rpb1_2"/>
    <property type="match status" value="1"/>
</dbReference>
<protein>
    <recommendedName>
        <fullName evidence="2">DNA-directed RNA polymerase</fullName>
        <ecNumber evidence="2">2.7.7.6</ecNumber>
    </recommendedName>
</protein>
<evidence type="ECO:0000313" key="9">
    <source>
        <dbReference type="EMBL" id="KMZ66115.1"/>
    </source>
</evidence>
<evidence type="ECO:0000313" key="10">
    <source>
        <dbReference type="Proteomes" id="UP000036987"/>
    </source>
</evidence>
<organism evidence="9 10">
    <name type="scientific">Zostera marina</name>
    <name type="common">Eelgrass</name>
    <dbReference type="NCBI Taxonomy" id="29655"/>
    <lineage>
        <taxon>Eukaryota</taxon>
        <taxon>Viridiplantae</taxon>
        <taxon>Streptophyta</taxon>
        <taxon>Embryophyta</taxon>
        <taxon>Tracheophyta</taxon>
        <taxon>Spermatophyta</taxon>
        <taxon>Magnoliopsida</taxon>
        <taxon>Liliopsida</taxon>
        <taxon>Zosteraceae</taxon>
        <taxon>Zostera</taxon>
    </lineage>
</organism>
<evidence type="ECO:0000259" key="8">
    <source>
        <dbReference type="SMART" id="SM00663"/>
    </source>
</evidence>
<comment type="similarity">
    <text evidence="1">Belongs to the RNA polymerase beta' chain family.</text>
</comment>
<evidence type="ECO:0000256" key="7">
    <source>
        <dbReference type="ARBA" id="ARBA00048552"/>
    </source>
</evidence>
<name>A0A0K9PD47_ZOSMR</name>
<dbReference type="EMBL" id="LFYR01000981">
    <property type="protein sequence ID" value="KMZ66115.1"/>
    <property type="molecule type" value="Genomic_DNA"/>
</dbReference>
<dbReference type="Proteomes" id="UP000036987">
    <property type="component" value="Unassembled WGS sequence"/>
</dbReference>
<dbReference type="SMART" id="SM00663">
    <property type="entry name" value="RPOLA_N"/>
    <property type="match status" value="1"/>
</dbReference>
<dbReference type="GO" id="GO:0003677">
    <property type="term" value="F:DNA binding"/>
    <property type="evidence" value="ECO:0007669"/>
    <property type="project" value="InterPro"/>
</dbReference>
<keyword evidence="6" id="KW-0804">Transcription</keyword>
<keyword evidence="4" id="KW-0808">Transferase</keyword>
<sequence>MSTDKDVTGIRQLLEKKAGILRQKMMGKRVNFACRSVISPDPYLAVNEIGIPPHFALRLTYPERVTSMNIDKLRQCILNGIDSHPGATHFKDGVRLYGLKVPRHVRATYSRKLPTSRGNHGLLGKDPESEFEGKVVYRHLENGDSVFANRQPTLHKISMLGFRCHILQGEKTLRMHYSNCSSFNADFDGDEMNVHLPQDEVSRSEVVNIVNANRQYVVPASGKPVRGLIQDHIVSAVLLTKKDTFLTREEYHQLLYYCTVPLNSSAFKPGKKIGAIYKECSIRPLFPAILKPIPLWSGKQVITAILNHITSGCQPFTVKKAGKITKEYLEKQGKSFNSGKKDQRIKTEEFGHNEFEMLIYKNEMLYGMIDKEQFGLYGLVHTVHELYGPDCAGSLLSTFSRLFTVFLQMHGFTCGVDDLIIIPSAEAGRKKVLDSCQRKSEKTHLYFVDANSDEI</sequence>
<dbReference type="EC" id="2.7.7.6" evidence="2"/>
<dbReference type="SUPFAM" id="SSF64484">
    <property type="entry name" value="beta and beta-prime subunits of DNA dependent RNA-polymerase"/>
    <property type="match status" value="1"/>
</dbReference>
<dbReference type="GO" id="GO:0003899">
    <property type="term" value="F:DNA-directed RNA polymerase activity"/>
    <property type="evidence" value="ECO:0007669"/>
    <property type="project" value="UniProtKB-EC"/>
</dbReference>
<feature type="non-terminal residue" evidence="9">
    <location>
        <position position="455"/>
    </location>
</feature>
<reference evidence="10" key="1">
    <citation type="journal article" date="2016" name="Nature">
        <title>The genome of the seagrass Zostera marina reveals angiosperm adaptation to the sea.</title>
        <authorList>
            <person name="Olsen J.L."/>
            <person name="Rouze P."/>
            <person name="Verhelst B."/>
            <person name="Lin Y.-C."/>
            <person name="Bayer T."/>
            <person name="Collen J."/>
            <person name="Dattolo E."/>
            <person name="De Paoli E."/>
            <person name="Dittami S."/>
            <person name="Maumus F."/>
            <person name="Michel G."/>
            <person name="Kersting A."/>
            <person name="Lauritano C."/>
            <person name="Lohaus R."/>
            <person name="Toepel M."/>
            <person name="Tonon T."/>
            <person name="Vanneste K."/>
            <person name="Amirebrahimi M."/>
            <person name="Brakel J."/>
            <person name="Bostroem C."/>
            <person name="Chovatia M."/>
            <person name="Grimwood J."/>
            <person name="Jenkins J.W."/>
            <person name="Jueterbock A."/>
            <person name="Mraz A."/>
            <person name="Stam W.T."/>
            <person name="Tice H."/>
            <person name="Bornberg-Bauer E."/>
            <person name="Green P.J."/>
            <person name="Pearson G.A."/>
            <person name="Procaccini G."/>
            <person name="Duarte C.M."/>
            <person name="Schmutz J."/>
            <person name="Reusch T.B.H."/>
            <person name="Van de Peer Y."/>
        </authorList>
    </citation>
    <scope>NUCLEOTIDE SEQUENCE [LARGE SCALE GENOMIC DNA]</scope>
    <source>
        <strain evidence="10">cv. Finnish</strain>
    </source>
</reference>
<dbReference type="AlphaFoldDB" id="A0A0K9PD47"/>
<comment type="catalytic activity">
    <reaction evidence="7">
        <text>RNA(n) + a ribonucleoside 5'-triphosphate = RNA(n+1) + diphosphate</text>
        <dbReference type="Rhea" id="RHEA:21248"/>
        <dbReference type="Rhea" id="RHEA-COMP:14527"/>
        <dbReference type="Rhea" id="RHEA-COMP:17342"/>
        <dbReference type="ChEBI" id="CHEBI:33019"/>
        <dbReference type="ChEBI" id="CHEBI:61557"/>
        <dbReference type="ChEBI" id="CHEBI:140395"/>
        <dbReference type="EC" id="2.7.7.6"/>
    </reaction>
</comment>
<proteinExistence type="inferred from homology"/>
<dbReference type="PANTHER" id="PTHR19376:SF11">
    <property type="entry name" value="DNA-DIRECTED RNA POLYMERASE I SUBUNIT RPA1"/>
    <property type="match status" value="1"/>
</dbReference>
<dbReference type="InterPro" id="IPR000722">
    <property type="entry name" value="RNA_pol_asu"/>
</dbReference>
<comment type="caution">
    <text evidence="9">The sequence shown here is derived from an EMBL/GenBank/DDBJ whole genome shotgun (WGS) entry which is preliminary data.</text>
</comment>
<dbReference type="InterPro" id="IPR045867">
    <property type="entry name" value="DNA-dir_RpoC_beta_prime"/>
</dbReference>
<evidence type="ECO:0000256" key="3">
    <source>
        <dbReference type="ARBA" id="ARBA00022478"/>
    </source>
</evidence>
<evidence type="ECO:0000256" key="1">
    <source>
        <dbReference type="ARBA" id="ARBA00006460"/>
    </source>
</evidence>
<dbReference type="GO" id="GO:0000428">
    <property type="term" value="C:DNA-directed RNA polymerase complex"/>
    <property type="evidence" value="ECO:0007669"/>
    <property type="project" value="UniProtKB-KW"/>
</dbReference>
<evidence type="ECO:0000256" key="2">
    <source>
        <dbReference type="ARBA" id="ARBA00012418"/>
    </source>
</evidence>
<feature type="domain" description="RNA polymerase N-terminal" evidence="8">
    <location>
        <begin position="1"/>
        <end position="240"/>
    </location>
</feature>
<dbReference type="OrthoDB" id="693021at2759"/>
<accession>A0A0K9PD47</accession>
<keyword evidence="5" id="KW-0548">Nucleotidyltransferase</keyword>
<dbReference type="GO" id="GO:0006351">
    <property type="term" value="P:DNA-templated transcription"/>
    <property type="evidence" value="ECO:0007669"/>
    <property type="project" value="InterPro"/>
</dbReference>
<dbReference type="FunFam" id="2.40.40.20:FF:000019">
    <property type="entry name" value="DNA-directed RNA polymerase II subunit RPB1"/>
    <property type="match status" value="1"/>
</dbReference>
<keyword evidence="3 9" id="KW-0240">DNA-directed RNA polymerase</keyword>
<evidence type="ECO:0000256" key="4">
    <source>
        <dbReference type="ARBA" id="ARBA00022679"/>
    </source>
</evidence>
<dbReference type="Gene3D" id="1.10.274.100">
    <property type="entry name" value="RNA polymerase Rpb1, domain 3"/>
    <property type="match status" value="1"/>
</dbReference>
<dbReference type="InterPro" id="IPR042102">
    <property type="entry name" value="RNA_pol_Rpb1_3_sf"/>
</dbReference>
<dbReference type="Gene3D" id="3.30.1490.180">
    <property type="entry name" value="RNA polymerase ii"/>
    <property type="match status" value="1"/>
</dbReference>
<evidence type="ECO:0000256" key="6">
    <source>
        <dbReference type="ARBA" id="ARBA00023163"/>
    </source>
</evidence>
<keyword evidence="10" id="KW-1185">Reference proteome</keyword>
<dbReference type="Gene3D" id="2.40.40.20">
    <property type="match status" value="1"/>
</dbReference>
<gene>
    <name evidence="9" type="ORF">ZOSMA_2G01270</name>
</gene>
<dbReference type="PANTHER" id="PTHR19376">
    <property type="entry name" value="DNA-DIRECTED RNA POLYMERASE"/>
    <property type="match status" value="1"/>
</dbReference>
<dbReference type="Pfam" id="PF04983">
    <property type="entry name" value="RNA_pol_Rpb1_3"/>
    <property type="match status" value="1"/>
</dbReference>
<dbReference type="InterPro" id="IPR006592">
    <property type="entry name" value="RNA_pol_N"/>
</dbReference>